<dbReference type="Gene3D" id="3.90.550.10">
    <property type="entry name" value="Spore Coat Polysaccharide Biosynthesis Protein SpsA, Chain A"/>
    <property type="match status" value="1"/>
</dbReference>
<keyword evidence="2" id="KW-0328">Glycosyltransferase</keyword>
<evidence type="ECO:0000313" key="6">
    <source>
        <dbReference type="Proteomes" id="UP000783796"/>
    </source>
</evidence>
<dbReference type="InterPro" id="IPR001173">
    <property type="entry name" value="Glyco_trans_2-like"/>
</dbReference>
<feature type="domain" description="Glycosyltransferase 2-like" evidence="4">
    <location>
        <begin position="5"/>
        <end position="118"/>
    </location>
</feature>
<dbReference type="Pfam" id="PF00535">
    <property type="entry name" value="Glycos_transf_2"/>
    <property type="match status" value="1"/>
</dbReference>
<keyword evidence="3" id="KW-0808">Transferase</keyword>
<accession>A0A948WZM3</accession>
<evidence type="ECO:0000259" key="4">
    <source>
        <dbReference type="Pfam" id="PF00535"/>
    </source>
</evidence>
<protein>
    <submittedName>
        <fullName evidence="5">Glycosyltransferase family 2 protein</fullName>
    </submittedName>
</protein>
<dbReference type="AlphaFoldDB" id="A0A948WZM3"/>
<evidence type="ECO:0000313" key="5">
    <source>
        <dbReference type="EMBL" id="MBU3838573.1"/>
    </source>
</evidence>
<sequence length="340" mass="39190">MKKVSVVILNWNGAEMLRTFLPSVVKFTNPELAEVCVADNGSTDNSTDVVSREFPTIRLIALKENLGFAGGYNKVMHHVDSEYVVLLNSDVEVTDGWIEPVLSYMEEHSDVAACQPKILSYHDKSKFEYAGASGGYIDKYGYPFCRGRVFDSLEKDNGQYDEPAEIFWASGAAMFVRRELYTNVGGLDSKFFAHMEEIDLCWRLLSRGYRLMCIPESKVYHVGGATLKKENPRKTYLNFRNNLLMMYKNLPSEELGKVMTVRCFLDYLAVFFYLLKLDFSNADAVMKARKDYLSMRKEYKSVREYNLEHTRVDKLRNRYSFSLIFQSKILGKTTFSRLVK</sequence>
<dbReference type="GO" id="GO:0016757">
    <property type="term" value="F:glycosyltransferase activity"/>
    <property type="evidence" value="ECO:0007669"/>
    <property type="project" value="UniProtKB-KW"/>
</dbReference>
<evidence type="ECO:0000256" key="2">
    <source>
        <dbReference type="ARBA" id="ARBA00022676"/>
    </source>
</evidence>
<dbReference type="CDD" id="cd04186">
    <property type="entry name" value="GT_2_like_c"/>
    <property type="match status" value="1"/>
</dbReference>
<evidence type="ECO:0000256" key="3">
    <source>
        <dbReference type="ARBA" id="ARBA00022679"/>
    </source>
</evidence>
<comment type="similarity">
    <text evidence="1">Belongs to the glycosyltransferase 2 family.</text>
</comment>
<organism evidence="5 6">
    <name type="scientific">Candidatus Phocaeicola faecigallinarum</name>
    <dbReference type="NCBI Taxonomy" id="2838732"/>
    <lineage>
        <taxon>Bacteria</taxon>
        <taxon>Pseudomonadati</taxon>
        <taxon>Bacteroidota</taxon>
        <taxon>Bacteroidia</taxon>
        <taxon>Bacteroidales</taxon>
        <taxon>Bacteroidaceae</taxon>
        <taxon>Phocaeicola</taxon>
    </lineage>
</organism>
<dbReference type="PANTHER" id="PTHR43179:SF12">
    <property type="entry name" value="GALACTOFURANOSYLTRANSFERASE GLFT2"/>
    <property type="match status" value="1"/>
</dbReference>
<comment type="caution">
    <text evidence="5">The sequence shown here is derived from an EMBL/GenBank/DDBJ whole genome shotgun (WGS) entry which is preliminary data.</text>
</comment>
<evidence type="ECO:0000256" key="1">
    <source>
        <dbReference type="ARBA" id="ARBA00006739"/>
    </source>
</evidence>
<proteinExistence type="inferred from homology"/>
<dbReference type="Proteomes" id="UP000783796">
    <property type="component" value="Unassembled WGS sequence"/>
</dbReference>
<dbReference type="EMBL" id="JAHLFW010000080">
    <property type="protein sequence ID" value="MBU3838573.1"/>
    <property type="molecule type" value="Genomic_DNA"/>
</dbReference>
<dbReference type="InterPro" id="IPR029044">
    <property type="entry name" value="Nucleotide-diphossugar_trans"/>
</dbReference>
<dbReference type="SUPFAM" id="SSF53448">
    <property type="entry name" value="Nucleotide-diphospho-sugar transferases"/>
    <property type="match status" value="1"/>
</dbReference>
<gene>
    <name evidence="5" type="ORF">H9777_09750</name>
</gene>
<reference evidence="5" key="2">
    <citation type="submission" date="2021-04" db="EMBL/GenBank/DDBJ databases">
        <authorList>
            <person name="Gilroy R."/>
        </authorList>
    </citation>
    <scope>NUCLEOTIDE SEQUENCE</scope>
    <source>
        <strain evidence="5">G4-2901</strain>
    </source>
</reference>
<dbReference type="PANTHER" id="PTHR43179">
    <property type="entry name" value="RHAMNOSYLTRANSFERASE WBBL"/>
    <property type="match status" value="1"/>
</dbReference>
<name>A0A948WZM3_9BACT</name>
<reference evidence="5" key="1">
    <citation type="journal article" date="2021" name="PeerJ">
        <title>Extensive microbial diversity within the chicken gut microbiome revealed by metagenomics and culture.</title>
        <authorList>
            <person name="Gilroy R."/>
            <person name="Ravi A."/>
            <person name="Getino M."/>
            <person name="Pursley I."/>
            <person name="Horton D.L."/>
            <person name="Alikhan N.F."/>
            <person name="Baker D."/>
            <person name="Gharbi K."/>
            <person name="Hall N."/>
            <person name="Watson M."/>
            <person name="Adriaenssens E.M."/>
            <person name="Foster-Nyarko E."/>
            <person name="Jarju S."/>
            <person name="Secka A."/>
            <person name="Antonio M."/>
            <person name="Oren A."/>
            <person name="Chaudhuri R.R."/>
            <person name="La Ragione R."/>
            <person name="Hildebrand F."/>
            <person name="Pallen M.J."/>
        </authorList>
    </citation>
    <scope>NUCLEOTIDE SEQUENCE</scope>
    <source>
        <strain evidence="5">G4-2901</strain>
    </source>
</reference>